<dbReference type="AlphaFoldDB" id="A0A255IIN1"/>
<feature type="transmembrane region" description="Helical" evidence="1">
    <location>
        <begin position="143"/>
        <end position="162"/>
    </location>
</feature>
<keyword evidence="1" id="KW-0812">Transmembrane</keyword>
<dbReference type="OrthoDB" id="9789229at2"/>
<dbReference type="Proteomes" id="UP000247523">
    <property type="component" value="Unassembled WGS sequence"/>
</dbReference>
<reference evidence="3" key="3">
    <citation type="submission" date="2018-07" db="EMBL/GenBank/DDBJ databases">
        <authorList>
            <person name="Quirk P.G."/>
            <person name="Krulwich T.A."/>
        </authorList>
    </citation>
    <scope>NUCLEOTIDE SEQUENCE</scope>
    <source>
        <strain evidence="3">CCRI-19302</strain>
    </source>
</reference>
<organism evidence="2 5">
    <name type="scientific">Lachnotalea glycerini</name>
    <dbReference type="NCBI Taxonomy" id="1763509"/>
    <lineage>
        <taxon>Bacteria</taxon>
        <taxon>Bacillati</taxon>
        <taxon>Bacillota</taxon>
        <taxon>Clostridia</taxon>
        <taxon>Lachnospirales</taxon>
        <taxon>Lachnospiraceae</taxon>
        <taxon>Lachnotalea</taxon>
    </lineage>
</organism>
<protein>
    <submittedName>
        <fullName evidence="2">Putative membrane protein</fullName>
    </submittedName>
</protein>
<dbReference type="EMBL" id="QICS01000001">
    <property type="protein sequence ID" value="PXV95438.1"/>
    <property type="molecule type" value="Genomic_DNA"/>
</dbReference>
<dbReference type="InterPro" id="IPR010540">
    <property type="entry name" value="CmpB_TMEM229"/>
</dbReference>
<proteinExistence type="predicted"/>
<keyword evidence="4" id="KW-1185">Reference proteome</keyword>
<reference evidence="2 5" key="2">
    <citation type="submission" date="2018-05" db="EMBL/GenBank/DDBJ databases">
        <title>Genomic Encyclopedia of Type Strains, Phase IV (KMG-IV): sequencing the most valuable type-strain genomes for metagenomic binning, comparative biology and taxonomic classification.</title>
        <authorList>
            <person name="Goeker M."/>
        </authorList>
    </citation>
    <scope>NUCLEOTIDE SEQUENCE [LARGE SCALE GENOMIC DNA]</scope>
    <source>
        <strain evidence="2 5">DSM 28816</strain>
    </source>
</reference>
<feature type="transmembrane region" description="Helical" evidence="1">
    <location>
        <begin position="67"/>
        <end position="89"/>
    </location>
</feature>
<dbReference type="EMBL" id="NOKA02000002">
    <property type="protein sequence ID" value="RDY32758.1"/>
    <property type="molecule type" value="Genomic_DNA"/>
</dbReference>
<evidence type="ECO:0000313" key="2">
    <source>
        <dbReference type="EMBL" id="PXV95438.1"/>
    </source>
</evidence>
<dbReference type="Pfam" id="PF06541">
    <property type="entry name" value="ABC_trans_CmpB"/>
    <property type="match status" value="1"/>
</dbReference>
<keyword evidence="1" id="KW-1133">Transmembrane helix</keyword>
<dbReference type="Proteomes" id="UP000216411">
    <property type="component" value="Unassembled WGS sequence"/>
</dbReference>
<reference evidence="3 4" key="1">
    <citation type="journal article" date="2017" name="Genome Announc.">
        <title>Draft Genome Sequence of a Sporulating and Motile Strain of Lachnotalea glycerini Isolated from Water in Quebec City, Canada.</title>
        <authorList>
            <person name="Maheux A.F."/>
            <person name="Boudreau D.K."/>
            <person name="Berube E."/>
            <person name="Boissinot M."/>
            <person name="Raymond F."/>
            <person name="Brodeur S."/>
            <person name="Corbeil J."/>
            <person name="Isabel S."/>
            <person name="Omar R.F."/>
            <person name="Bergeron M.G."/>
        </authorList>
    </citation>
    <scope>NUCLEOTIDE SEQUENCE [LARGE SCALE GENOMIC DNA]</scope>
    <source>
        <strain evidence="3 4">CCRI-19302</strain>
    </source>
</reference>
<evidence type="ECO:0000313" key="5">
    <source>
        <dbReference type="Proteomes" id="UP000247523"/>
    </source>
</evidence>
<comment type="caution">
    <text evidence="2">The sequence shown here is derived from an EMBL/GenBank/DDBJ whole genome shotgun (WGS) entry which is preliminary data.</text>
</comment>
<keyword evidence="1" id="KW-0472">Membrane</keyword>
<sequence>MLSYHIFEWILFFYIYCFLGWVFESTYVSIKSKRFVNRGFMKGPMIPIYGEGAIMMLVATTPVQGNLVLEFVMGMIGATLLEYVVGALMESVFKVKYWDYSNQHFHIKGYICLSSSICWGALSVLMAEVIHLPIERFVLSLDYTVLVVIALVVTTIFITDVVTSAKEAWNLRIVLVALTKARGEIAALQHQLELKKVQITEQFVDKKEELVEDWQAKKDFLLQSLKGNLQSAVDTENIKAKLDEELTKYQSLIEKFTSTSIWILKRNPGATSKKFYEALENVKEHIDFKRKNK</sequence>
<evidence type="ECO:0000256" key="1">
    <source>
        <dbReference type="SAM" id="Phobius"/>
    </source>
</evidence>
<feature type="transmembrane region" description="Helical" evidence="1">
    <location>
        <begin position="6"/>
        <end position="23"/>
    </location>
</feature>
<name>A0A255IIN1_9FIRM</name>
<dbReference type="RefSeq" id="WP_094377309.1">
    <property type="nucleotide sequence ID" value="NZ_NOKA02000002.1"/>
</dbReference>
<accession>A0A255IIN1</accession>
<evidence type="ECO:0000313" key="3">
    <source>
        <dbReference type="EMBL" id="RDY32758.1"/>
    </source>
</evidence>
<evidence type="ECO:0000313" key="4">
    <source>
        <dbReference type="Proteomes" id="UP000216411"/>
    </source>
</evidence>
<feature type="transmembrane region" description="Helical" evidence="1">
    <location>
        <begin position="44"/>
        <end position="61"/>
    </location>
</feature>
<gene>
    <name evidence="2" type="ORF">C8E03_10167</name>
    <name evidence="3" type="ORF">CG710_002155</name>
</gene>
<feature type="transmembrane region" description="Helical" evidence="1">
    <location>
        <begin position="110"/>
        <end position="131"/>
    </location>
</feature>